<dbReference type="InterPro" id="IPR049704">
    <property type="entry name" value="Aminotrans_3_PPA_site"/>
</dbReference>
<evidence type="ECO:0000256" key="4">
    <source>
        <dbReference type="RuleBase" id="RU003560"/>
    </source>
</evidence>
<dbReference type="PROSITE" id="PS00600">
    <property type="entry name" value="AA_TRANSFER_CLASS_3"/>
    <property type="match status" value="1"/>
</dbReference>
<gene>
    <name evidence="6" type="ORF">ACFPC0_22970</name>
</gene>
<sequence length="441" mass="46284">MNDQVSRLGDHSGPVLRTPLPGPRARRTVAEDEQVTSPSLPRAYPCVPVRGEGCLIEDADGNVLLDFNAGIATNSTGHAHPRVVAAVQEQAARLLHYCSSDFYVPVYAELCARLAGLSPFGEDARVFLANSGTEAVEASLKLARRHTGRPNVVSFLGSFHGRTYGSVSVTGSQHTYRDGFGPLPPGVFHAPYNDTFTHPDGTRTTVPGYLEDVLFTRLTAPEEVAAVLVEPVLGEGGYVPADADWLRGLRALCDRHGILLIADEVQTGCGRTGAFWACDRYGVTPDILLAGKGLASGLPLSAMIARAGVMDWPVGTHGSTFGGNPVSCAAALATADLVTGSLAENALKQGAFLLDRLQHLADGPHVESVTGLGLMIGVTFASARFAAEVEAACFRRGLLVLQAGDRTVRVSPPLVLREDQAATGADLLCEAVAACAAAGIR</sequence>
<dbReference type="InterPro" id="IPR005814">
    <property type="entry name" value="Aminotrans_3"/>
</dbReference>
<dbReference type="InterPro" id="IPR015422">
    <property type="entry name" value="PyrdxlP-dep_Trfase_small"/>
</dbReference>
<dbReference type="InterPro" id="IPR015424">
    <property type="entry name" value="PyrdxlP-dep_Trfase"/>
</dbReference>
<comment type="caution">
    <text evidence="6">The sequence shown here is derived from an EMBL/GenBank/DDBJ whole genome shotgun (WGS) entry which is preliminary data.</text>
</comment>
<organism evidence="6 7">
    <name type="scientific">Streptomyces andamanensis</name>
    <dbReference type="NCBI Taxonomy" id="1565035"/>
    <lineage>
        <taxon>Bacteria</taxon>
        <taxon>Bacillati</taxon>
        <taxon>Actinomycetota</taxon>
        <taxon>Actinomycetes</taxon>
        <taxon>Kitasatosporales</taxon>
        <taxon>Streptomycetaceae</taxon>
        <taxon>Streptomyces</taxon>
    </lineage>
</organism>
<evidence type="ECO:0000256" key="2">
    <source>
        <dbReference type="ARBA" id="ARBA00008954"/>
    </source>
</evidence>
<evidence type="ECO:0000256" key="1">
    <source>
        <dbReference type="ARBA" id="ARBA00001933"/>
    </source>
</evidence>
<dbReference type="PANTHER" id="PTHR11986">
    <property type="entry name" value="AMINOTRANSFERASE CLASS III"/>
    <property type="match status" value="1"/>
</dbReference>
<dbReference type="RefSeq" id="WP_381741551.1">
    <property type="nucleotide sequence ID" value="NZ_JBHSDP010000024.1"/>
</dbReference>
<keyword evidence="3 4" id="KW-0663">Pyridoxal phosphate</keyword>
<dbReference type="Pfam" id="PF00202">
    <property type="entry name" value="Aminotran_3"/>
    <property type="match status" value="1"/>
</dbReference>
<keyword evidence="7" id="KW-1185">Reference proteome</keyword>
<dbReference type="PANTHER" id="PTHR11986:SF58">
    <property type="entry name" value="LEUCINE_METHIONINE RACEMASE"/>
    <property type="match status" value="1"/>
</dbReference>
<dbReference type="Proteomes" id="UP001595824">
    <property type="component" value="Unassembled WGS sequence"/>
</dbReference>
<comment type="similarity">
    <text evidence="2 4">Belongs to the class-III pyridoxal-phosphate-dependent aminotransferase family.</text>
</comment>
<dbReference type="CDD" id="cd00610">
    <property type="entry name" value="OAT_like"/>
    <property type="match status" value="1"/>
</dbReference>
<reference evidence="7" key="1">
    <citation type="journal article" date="2019" name="Int. J. Syst. Evol. Microbiol.">
        <title>The Global Catalogue of Microorganisms (GCM) 10K type strain sequencing project: providing services to taxonomists for standard genome sequencing and annotation.</title>
        <authorList>
            <consortium name="The Broad Institute Genomics Platform"/>
            <consortium name="The Broad Institute Genome Sequencing Center for Infectious Disease"/>
            <person name="Wu L."/>
            <person name="Ma J."/>
        </authorList>
    </citation>
    <scope>NUCLEOTIDE SEQUENCE [LARGE SCALE GENOMIC DNA]</scope>
    <source>
        <strain evidence="7">PCU 347</strain>
    </source>
</reference>
<keyword evidence="6" id="KW-0032">Aminotransferase</keyword>
<accession>A0ABV8TIQ8</accession>
<comment type="cofactor">
    <cofactor evidence="1">
        <name>pyridoxal 5'-phosphate</name>
        <dbReference type="ChEBI" id="CHEBI:597326"/>
    </cofactor>
</comment>
<dbReference type="Gene3D" id="3.40.640.10">
    <property type="entry name" value="Type I PLP-dependent aspartate aminotransferase-like (Major domain)"/>
    <property type="match status" value="1"/>
</dbReference>
<evidence type="ECO:0000256" key="3">
    <source>
        <dbReference type="ARBA" id="ARBA00022898"/>
    </source>
</evidence>
<dbReference type="PIRSF" id="PIRSF000521">
    <property type="entry name" value="Transaminase_4ab_Lys_Orn"/>
    <property type="match status" value="1"/>
</dbReference>
<feature type="region of interest" description="Disordered" evidence="5">
    <location>
        <begin position="1"/>
        <end position="34"/>
    </location>
</feature>
<evidence type="ECO:0000313" key="7">
    <source>
        <dbReference type="Proteomes" id="UP001595824"/>
    </source>
</evidence>
<dbReference type="SUPFAM" id="SSF53383">
    <property type="entry name" value="PLP-dependent transferases"/>
    <property type="match status" value="1"/>
</dbReference>
<protein>
    <submittedName>
        <fullName evidence="6">Aminotransferase class III-fold pyridoxal phosphate-dependent enzyme</fullName>
    </submittedName>
</protein>
<dbReference type="InterPro" id="IPR050103">
    <property type="entry name" value="Class-III_PLP-dep_AT"/>
</dbReference>
<dbReference type="EMBL" id="JBHSDP010000024">
    <property type="protein sequence ID" value="MFC4330595.1"/>
    <property type="molecule type" value="Genomic_DNA"/>
</dbReference>
<evidence type="ECO:0000256" key="5">
    <source>
        <dbReference type="SAM" id="MobiDB-lite"/>
    </source>
</evidence>
<dbReference type="InterPro" id="IPR015421">
    <property type="entry name" value="PyrdxlP-dep_Trfase_major"/>
</dbReference>
<name>A0ABV8TIQ8_9ACTN</name>
<evidence type="ECO:0000313" key="6">
    <source>
        <dbReference type="EMBL" id="MFC4330595.1"/>
    </source>
</evidence>
<dbReference type="Gene3D" id="3.90.1150.10">
    <property type="entry name" value="Aspartate Aminotransferase, domain 1"/>
    <property type="match status" value="1"/>
</dbReference>
<keyword evidence="6" id="KW-0808">Transferase</keyword>
<proteinExistence type="inferred from homology"/>
<dbReference type="GO" id="GO:0008483">
    <property type="term" value="F:transaminase activity"/>
    <property type="evidence" value="ECO:0007669"/>
    <property type="project" value="UniProtKB-KW"/>
</dbReference>